<accession>A0ABX6A1N0</accession>
<dbReference type="Proteomes" id="UP000324308">
    <property type="component" value="Plasmid unnamed1"/>
</dbReference>
<dbReference type="CDD" id="cd07564">
    <property type="entry name" value="nitrilases_CHs"/>
    <property type="match status" value="1"/>
</dbReference>
<gene>
    <name evidence="3" type="ORF">F3L20_33360</name>
</gene>
<dbReference type="PROSITE" id="PS50263">
    <property type="entry name" value="CN_HYDROLASE"/>
    <property type="match status" value="1"/>
</dbReference>
<sequence>MSLLARICIPDPDPRTTLTVAAAQLGGPWLDIDARMKRLVHAAERAAAEGAQLLGTPETYLSGYPFWLTRTHGARFDDSDQKACYAAYLDSAIEVGGPEHRELEQLAADLSLALVVGVSERGRGTASGSVFCSILTLHPKEGLVGHHRKLVPTYDERLVWAQGDGAGLRTHVVGPARVGALNCWENWMPQARHALYCDGEQVHVGSWPGASRISADVTRFTAQEGRVFAMAVSGVLRPDDVPDTFPLAADIRANSEAMPFDGGSCVAAPDGTWVVPPVVGAEGVIVADLDLGWISRERLNFDPTGHYSRPDVFGVTVDRRRHEAGLFIDGGPAAPRGMDAGSGGDP</sequence>
<name>A0ABX6A1N0_STRTE</name>
<dbReference type="GO" id="GO:0016787">
    <property type="term" value="F:hydrolase activity"/>
    <property type="evidence" value="ECO:0007669"/>
    <property type="project" value="UniProtKB-KW"/>
</dbReference>
<geneLocation type="plasmid" evidence="3 4">
    <name>unnamed1</name>
</geneLocation>
<dbReference type="SUPFAM" id="SSF56317">
    <property type="entry name" value="Carbon-nitrogen hydrolase"/>
    <property type="match status" value="1"/>
</dbReference>
<evidence type="ECO:0000313" key="4">
    <source>
        <dbReference type="Proteomes" id="UP000324308"/>
    </source>
</evidence>
<evidence type="ECO:0000259" key="2">
    <source>
        <dbReference type="PROSITE" id="PS50263"/>
    </source>
</evidence>
<dbReference type="InterPro" id="IPR003010">
    <property type="entry name" value="C-N_Hydrolase"/>
</dbReference>
<evidence type="ECO:0000256" key="1">
    <source>
        <dbReference type="ARBA" id="ARBA00008129"/>
    </source>
</evidence>
<organism evidence="3 4">
    <name type="scientific">Streptomyces tendae</name>
    <dbReference type="NCBI Taxonomy" id="1932"/>
    <lineage>
        <taxon>Bacteria</taxon>
        <taxon>Bacillati</taxon>
        <taxon>Actinomycetota</taxon>
        <taxon>Actinomycetes</taxon>
        <taxon>Kitasatosporales</taxon>
        <taxon>Streptomycetaceae</taxon>
        <taxon>Streptomyces</taxon>
    </lineage>
</organism>
<dbReference type="EMBL" id="CP043960">
    <property type="protein sequence ID" value="QER90508.1"/>
    <property type="molecule type" value="Genomic_DNA"/>
</dbReference>
<evidence type="ECO:0000313" key="3">
    <source>
        <dbReference type="EMBL" id="QER90508.1"/>
    </source>
</evidence>
<dbReference type="PANTHER" id="PTHR46044">
    <property type="entry name" value="NITRILASE"/>
    <property type="match status" value="1"/>
</dbReference>
<keyword evidence="3" id="KW-0614">Plasmid</keyword>
<protein>
    <submittedName>
        <fullName evidence="3">Carbon-nitrogen hydrolase family protein</fullName>
    </submittedName>
</protein>
<reference evidence="3 4" key="1">
    <citation type="submission" date="2019-09" db="EMBL/GenBank/DDBJ databases">
        <title>Draft genome sequence of the Ebosin-producing strain Streptomyces sp. 139.</title>
        <authorList>
            <person name="Ai L."/>
            <person name="Geng M."/>
            <person name="Ma M."/>
            <person name="Bai L."/>
        </authorList>
    </citation>
    <scope>NUCLEOTIDE SEQUENCE [LARGE SCALE GENOMIC DNA]</scope>
    <source>
        <strain evidence="3 4">139</strain>
        <plasmid evidence="3 4">unnamed1</plasmid>
    </source>
</reference>
<dbReference type="Pfam" id="PF00795">
    <property type="entry name" value="CN_hydrolase"/>
    <property type="match status" value="1"/>
</dbReference>
<comment type="similarity">
    <text evidence="1">Belongs to the carbon-nitrogen hydrolase superfamily. Nitrilase family.</text>
</comment>
<keyword evidence="4" id="KW-1185">Reference proteome</keyword>
<dbReference type="RefSeq" id="WP_150157782.1">
    <property type="nucleotide sequence ID" value="NZ_CP043960.1"/>
</dbReference>
<dbReference type="InterPro" id="IPR036526">
    <property type="entry name" value="C-N_Hydrolase_sf"/>
</dbReference>
<proteinExistence type="inferred from homology"/>
<feature type="domain" description="CN hydrolase" evidence="2">
    <location>
        <begin position="18"/>
        <end position="291"/>
    </location>
</feature>
<dbReference type="Gene3D" id="3.60.110.10">
    <property type="entry name" value="Carbon-nitrogen hydrolase"/>
    <property type="match status" value="1"/>
</dbReference>
<dbReference type="InterPro" id="IPR044149">
    <property type="entry name" value="Nitrilases_CHs"/>
</dbReference>
<keyword evidence="3" id="KW-0378">Hydrolase</keyword>
<dbReference type="PANTHER" id="PTHR46044:SF1">
    <property type="entry name" value="CN HYDROLASE DOMAIN-CONTAINING PROTEIN"/>
    <property type="match status" value="1"/>
</dbReference>